<evidence type="ECO:0000313" key="10">
    <source>
        <dbReference type="WBParaSite" id="L893_g22686.t1"/>
    </source>
</evidence>
<feature type="domain" description="RRM" evidence="6">
    <location>
        <begin position="199"/>
        <end position="280"/>
    </location>
</feature>
<feature type="compositionally biased region" description="Basic and acidic residues" evidence="5">
    <location>
        <begin position="439"/>
        <end position="458"/>
    </location>
</feature>
<dbReference type="PROSITE" id="PS51939">
    <property type="entry name" value="XRRM"/>
    <property type="match status" value="1"/>
</dbReference>
<dbReference type="InterPro" id="IPR000504">
    <property type="entry name" value="RRM_dom"/>
</dbReference>
<feature type="domain" description="XRRM" evidence="8">
    <location>
        <begin position="315"/>
        <end position="439"/>
    </location>
</feature>
<name>A0A1I7Z471_9BILA</name>
<keyword evidence="9" id="KW-1185">Reference proteome</keyword>
<dbReference type="GO" id="GO:0045727">
    <property type="term" value="P:positive regulation of translation"/>
    <property type="evidence" value="ECO:0007669"/>
    <property type="project" value="TreeGrafter"/>
</dbReference>
<dbReference type="GO" id="GO:0005634">
    <property type="term" value="C:nucleus"/>
    <property type="evidence" value="ECO:0007669"/>
    <property type="project" value="UniProtKB-SubCell"/>
</dbReference>
<dbReference type="WBParaSite" id="L893_g22686.t1">
    <property type="protein sequence ID" value="L893_g22686.t1"/>
    <property type="gene ID" value="L893_g22686"/>
</dbReference>
<evidence type="ECO:0000256" key="5">
    <source>
        <dbReference type="SAM" id="MobiDB-lite"/>
    </source>
</evidence>
<evidence type="ECO:0000256" key="3">
    <source>
        <dbReference type="ARBA" id="ARBA00023242"/>
    </source>
</evidence>
<evidence type="ECO:0000259" key="6">
    <source>
        <dbReference type="PROSITE" id="PS50102"/>
    </source>
</evidence>
<organism evidence="9 10">
    <name type="scientific">Steinernema glaseri</name>
    <dbReference type="NCBI Taxonomy" id="37863"/>
    <lineage>
        <taxon>Eukaryota</taxon>
        <taxon>Metazoa</taxon>
        <taxon>Ecdysozoa</taxon>
        <taxon>Nematoda</taxon>
        <taxon>Chromadorea</taxon>
        <taxon>Rhabditida</taxon>
        <taxon>Tylenchina</taxon>
        <taxon>Panagrolaimomorpha</taxon>
        <taxon>Strongyloidoidea</taxon>
        <taxon>Steinernematidae</taxon>
        <taxon>Steinernema</taxon>
    </lineage>
</organism>
<dbReference type="InterPro" id="IPR012677">
    <property type="entry name" value="Nucleotide-bd_a/b_plait_sf"/>
</dbReference>
<evidence type="ECO:0000256" key="1">
    <source>
        <dbReference type="ARBA" id="ARBA00004123"/>
    </source>
</evidence>
<accession>A0A1I7Z471</accession>
<dbReference type="InterPro" id="IPR036388">
    <property type="entry name" value="WH-like_DNA-bd_sf"/>
</dbReference>
<dbReference type="PANTHER" id="PTHR22792">
    <property type="entry name" value="LUPUS LA PROTEIN-RELATED"/>
    <property type="match status" value="1"/>
</dbReference>
<dbReference type="GO" id="GO:0005829">
    <property type="term" value="C:cytosol"/>
    <property type="evidence" value="ECO:0007669"/>
    <property type="project" value="TreeGrafter"/>
</dbReference>
<feature type="domain" description="HTH La-type RNA-binding" evidence="7">
    <location>
        <begin position="97"/>
        <end position="187"/>
    </location>
</feature>
<dbReference type="SUPFAM" id="SSF54928">
    <property type="entry name" value="RNA-binding domain, RBD"/>
    <property type="match status" value="1"/>
</dbReference>
<dbReference type="Pfam" id="PF08777">
    <property type="entry name" value="RRM_3"/>
    <property type="match status" value="1"/>
</dbReference>
<dbReference type="PANTHER" id="PTHR22792:SF166">
    <property type="entry name" value="LUPUS LA PROTEIN HOMOLOG"/>
    <property type="match status" value="1"/>
</dbReference>
<dbReference type="SMART" id="SM00715">
    <property type="entry name" value="LA"/>
    <property type="match status" value="1"/>
</dbReference>
<dbReference type="Gene3D" id="3.30.70.330">
    <property type="match status" value="2"/>
</dbReference>
<dbReference type="CDD" id="cd12291">
    <property type="entry name" value="RRM1_La"/>
    <property type="match status" value="1"/>
</dbReference>
<dbReference type="GO" id="GO:1990904">
    <property type="term" value="C:ribonucleoprotein complex"/>
    <property type="evidence" value="ECO:0007669"/>
    <property type="project" value="UniProtKB-UniRule"/>
</dbReference>
<dbReference type="GO" id="GO:0008033">
    <property type="term" value="P:tRNA processing"/>
    <property type="evidence" value="ECO:0007669"/>
    <property type="project" value="TreeGrafter"/>
</dbReference>
<protein>
    <submittedName>
        <fullName evidence="10">Lupus La protein</fullName>
    </submittedName>
</protein>
<feature type="compositionally biased region" description="Basic residues" evidence="5">
    <location>
        <begin position="425"/>
        <end position="434"/>
    </location>
</feature>
<evidence type="ECO:0000259" key="7">
    <source>
        <dbReference type="PROSITE" id="PS50961"/>
    </source>
</evidence>
<dbReference type="InterPro" id="IPR006630">
    <property type="entry name" value="La_HTH"/>
</dbReference>
<keyword evidence="2 4" id="KW-0694">RNA-binding</keyword>
<dbReference type="InterPro" id="IPR036390">
    <property type="entry name" value="WH_DNA-bd_sf"/>
</dbReference>
<dbReference type="PROSITE" id="PS50961">
    <property type="entry name" value="HTH_LA"/>
    <property type="match status" value="1"/>
</dbReference>
<dbReference type="Pfam" id="PF00076">
    <property type="entry name" value="RRM_1"/>
    <property type="match status" value="1"/>
</dbReference>
<evidence type="ECO:0000259" key="8">
    <source>
        <dbReference type="PROSITE" id="PS51939"/>
    </source>
</evidence>
<dbReference type="Gene3D" id="1.10.10.10">
    <property type="entry name" value="Winged helix-like DNA-binding domain superfamily/Winged helix DNA-binding domain"/>
    <property type="match status" value="1"/>
</dbReference>
<dbReference type="SMART" id="SM00360">
    <property type="entry name" value="RRM"/>
    <property type="match status" value="1"/>
</dbReference>
<keyword evidence="3" id="KW-0539">Nucleus</keyword>
<feature type="compositionally biased region" description="Basic and acidic residues" evidence="5">
    <location>
        <begin position="491"/>
        <end position="508"/>
    </location>
</feature>
<dbReference type="InterPro" id="IPR002344">
    <property type="entry name" value="Lupus_La"/>
</dbReference>
<dbReference type="InterPro" id="IPR045180">
    <property type="entry name" value="La_dom_prot"/>
</dbReference>
<dbReference type="SUPFAM" id="SSF46785">
    <property type="entry name" value="Winged helix' DNA-binding domain"/>
    <property type="match status" value="1"/>
</dbReference>
<feature type="region of interest" description="Disordered" evidence="5">
    <location>
        <begin position="413"/>
        <end position="508"/>
    </location>
</feature>
<dbReference type="AlphaFoldDB" id="A0A1I7Z471"/>
<evidence type="ECO:0000256" key="4">
    <source>
        <dbReference type="PROSITE-ProRule" id="PRU00332"/>
    </source>
</evidence>
<dbReference type="PRINTS" id="PR00302">
    <property type="entry name" value="LUPUSLA"/>
</dbReference>
<dbReference type="InterPro" id="IPR035979">
    <property type="entry name" value="RBD_domain_sf"/>
</dbReference>
<dbReference type="GO" id="GO:0003729">
    <property type="term" value="F:mRNA binding"/>
    <property type="evidence" value="ECO:0007669"/>
    <property type="project" value="TreeGrafter"/>
</dbReference>
<dbReference type="Proteomes" id="UP000095287">
    <property type="component" value="Unplaced"/>
</dbReference>
<evidence type="ECO:0000313" key="9">
    <source>
        <dbReference type="Proteomes" id="UP000095287"/>
    </source>
</evidence>
<proteinExistence type="predicted"/>
<feature type="compositionally biased region" description="Basic and acidic residues" evidence="5">
    <location>
        <begin position="283"/>
        <end position="302"/>
    </location>
</feature>
<evidence type="ECO:0000256" key="2">
    <source>
        <dbReference type="ARBA" id="ARBA00022884"/>
    </source>
</evidence>
<reference evidence="10" key="1">
    <citation type="submission" date="2016-11" db="UniProtKB">
        <authorList>
            <consortium name="WormBaseParasite"/>
        </authorList>
    </citation>
    <scope>IDENTIFICATION</scope>
</reference>
<dbReference type="PROSITE" id="PS50102">
    <property type="entry name" value="RRM"/>
    <property type="match status" value="1"/>
</dbReference>
<dbReference type="Pfam" id="PF05383">
    <property type="entry name" value="La"/>
    <property type="match status" value="1"/>
</dbReference>
<dbReference type="InterPro" id="IPR014886">
    <property type="entry name" value="La_xRRM"/>
</dbReference>
<comment type="subcellular location">
    <subcellularLocation>
        <location evidence="1">Nucleus</location>
    </subcellularLocation>
</comment>
<feature type="region of interest" description="Disordered" evidence="5">
    <location>
        <begin position="282"/>
        <end position="302"/>
    </location>
</feature>
<dbReference type="CDD" id="cd08028">
    <property type="entry name" value="LARP_3"/>
    <property type="match status" value="1"/>
</dbReference>
<sequence>MAKMTVCVSQTCLPDKFPSFQEVVGNMERGDTCLEEEHLSPKSLLRFFEIVHQLGDWSWRESSDYRMGRRAASPVSAMLLSKRCDAPAGGWDIKRFTMAGEDKAAQIRRQVEYYFGDINLPRDKFLQDCLKEDEGWVTLDTMLKFKRLAQISSDKEEIAQALATSELIDVSDDNTKIRRSADIPVPENSLEYWQTIKNRTVYVKGFEEDAKLDDLLQFFTESGNVDNVLMRRAKPSKTFKGSVFVTFKTDEEAKVFVENDVKEYKGKELTKMMQNDFWQKNAQESKERRQNERAAKNAKRNAVDAERAKSQVLAQFTKGLILDIDGLPTDAALNDVKNFFRQFGDVGYVVYEAGQSKAQIRFGGDEDGAKQAWEKAVAQGTDGKVLYKEAEITAKVLEGDEEAQYWVEFNKQKATKRDRHDNSKRGGRGGRGGRGRGGFRGDRGRNNDRNVEKAEKKATKTVFTEEAEAAPAPEKAAEAAPEKPASPAQKRPHEGGEETEAKKAKIDE</sequence>
<dbReference type="GO" id="GO:0010494">
    <property type="term" value="C:cytoplasmic stress granule"/>
    <property type="evidence" value="ECO:0007669"/>
    <property type="project" value="TreeGrafter"/>
</dbReference>